<name>A0ABU2WIK8_9GAMM</name>
<evidence type="ECO:0000256" key="1">
    <source>
        <dbReference type="ARBA" id="ARBA00001353"/>
    </source>
</evidence>
<sequence length="118" mass="13138">MSDVVLIEDLTVECIVGLYEWEQQLPRKLVIGLELGVDNQRAAASDAMEDSVDYGAVCERVTAICKATHYRLIETLAEHIARDLLGEYSLLGSVQLTIRKPGAVTVARNVGIRIRRER</sequence>
<comment type="similarity">
    <text evidence="3 6">Belongs to the DHNA family.</text>
</comment>
<comment type="function">
    <text evidence="6">Catalyzes the conversion of 7,8-dihydroneopterin to 6-hydroxymethyl-7,8-dihydropterin.</text>
</comment>
<evidence type="ECO:0000256" key="3">
    <source>
        <dbReference type="ARBA" id="ARBA00005708"/>
    </source>
</evidence>
<organism evidence="8 9">
    <name type="scientific">Banduia mediterranea</name>
    <dbReference type="NCBI Taxonomy" id="3075609"/>
    <lineage>
        <taxon>Bacteria</taxon>
        <taxon>Pseudomonadati</taxon>
        <taxon>Pseudomonadota</taxon>
        <taxon>Gammaproteobacteria</taxon>
        <taxon>Nevskiales</taxon>
        <taxon>Algiphilaceae</taxon>
        <taxon>Banduia</taxon>
    </lineage>
</organism>
<evidence type="ECO:0000259" key="7">
    <source>
        <dbReference type="SMART" id="SM00905"/>
    </source>
</evidence>
<dbReference type="SMART" id="SM00905">
    <property type="entry name" value="FolB"/>
    <property type="match status" value="1"/>
</dbReference>
<dbReference type="PANTHER" id="PTHR42844:SF1">
    <property type="entry name" value="DIHYDRONEOPTERIN ALDOLASE 1-RELATED"/>
    <property type="match status" value="1"/>
</dbReference>
<dbReference type="SUPFAM" id="SSF55620">
    <property type="entry name" value="Tetrahydrobiopterin biosynthesis enzymes-like"/>
    <property type="match status" value="1"/>
</dbReference>
<dbReference type="Gene3D" id="3.30.1130.10">
    <property type="match status" value="1"/>
</dbReference>
<evidence type="ECO:0000313" key="8">
    <source>
        <dbReference type="EMBL" id="MDT0497064.1"/>
    </source>
</evidence>
<keyword evidence="5 6" id="KW-0456">Lyase</keyword>
<evidence type="ECO:0000256" key="5">
    <source>
        <dbReference type="ARBA" id="ARBA00023239"/>
    </source>
</evidence>
<evidence type="ECO:0000256" key="4">
    <source>
        <dbReference type="ARBA" id="ARBA00022909"/>
    </source>
</evidence>
<dbReference type="NCBIfam" id="TIGR00526">
    <property type="entry name" value="folB_dom"/>
    <property type="match status" value="1"/>
</dbReference>
<dbReference type="InterPro" id="IPR043133">
    <property type="entry name" value="GTP-CH-I_C/QueF"/>
</dbReference>
<comment type="catalytic activity">
    <reaction evidence="1 6">
        <text>7,8-dihydroneopterin = 6-hydroxymethyl-7,8-dihydropterin + glycolaldehyde</text>
        <dbReference type="Rhea" id="RHEA:10540"/>
        <dbReference type="ChEBI" id="CHEBI:17001"/>
        <dbReference type="ChEBI" id="CHEBI:17071"/>
        <dbReference type="ChEBI" id="CHEBI:44841"/>
        <dbReference type="EC" id="4.1.2.25"/>
    </reaction>
</comment>
<evidence type="ECO:0000256" key="6">
    <source>
        <dbReference type="RuleBase" id="RU362079"/>
    </source>
</evidence>
<comment type="caution">
    <text evidence="8">The sequence shown here is derived from an EMBL/GenBank/DDBJ whole genome shotgun (WGS) entry which is preliminary data.</text>
</comment>
<keyword evidence="9" id="KW-1185">Reference proteome</keyword>
<dbReference type="GO" id="GO:0004150">
    <property type="term" value="F:dihydroneopterin aldolase activity"/>
    <property type="evidence" value="ECO:0007669"/>
    <property type="project" value="UniProtKB-EC"/>
</dbReference>
<dbReference type="PANTHER" id="PTHR42844">
    <property type="entry name" value="DIHYDRONEOPTERIN ALDOLASE 1-RELATED"/>
    <property type="match status" value="1"/>
</dbReference>
<gene>
    <name evidence="8" type="primary">folB</name>
    <name evidence="8" type="ORF">RM530_06755</name>
</gene>
<proteinExistence type="inferred from homology"/>
<keyword evidence="4 6" id="KW-0289">Folate biosynthesis</keyword>
<feature type="domain" description="Dihydroneopterin aldolase/epimerase" evidence="7">
    <location>
        <begin position="5"/>
        <end position="116"/>
    </location>
</feature>
<accession>A0ABU2WIK8</accession>
<comment type="pathway">
    <text evidence="2 6">Cofactor biosynthesis; tetrahydrofolate biosynthesis; 2-amino-4-hydroxy-6-hydroxymethyl-7,8-dihydropteridine diphosphate from 7,8-dihydroneopterin triphosphate: step 3/4.</text>
</comment>
<dbReference type="Pfam" id="PF02152">
    <property type="entry name" value="FolB"/>
    <property type="match status" value="1"/>
</dbReference>
<protein>
    <recommendedName>
        <fullName evidence="6">7,8-dihydroneopterin aldolase</fullName>
        <ecNumber evidence="6">4.1.2.25</ecNumber>
    </recommendedName>
</protein>
<dbReference type="RefSeq" id="WP_311364458.1">
    <property type="nucleotide sequence ID" value="NZ_JAVRIC010000007.1"/>
</dbReference>
<dbReference type="NCBIfam" id="TIGR00525">
    <property type="entry name" value="folB"/>
    <property type="match status" value="1"/>
</dbReference>
<dbReference type="EMBL" id="JAVRIC010000007">
    <property type="protein sequence ID" value="MDT0497064.1"/>
    <property type="molecule type" value="Genomic_DNA"/>
</dbReference>
<dbReference type="Proteomes" id="UP001254608">
    <property type="component" value="Unassembled WGS sequence"/>
</dbReference>
<dbReference type="InterPro" id="IPR006156">
    <property type="entry name" value="Dihydroneopterin_aldolase"/>
</dbReference>
<reference evidence="8 9" key="1">
    <citation type="submission" date="2023-09" db="EMBL/GenBank/DDBJ databases">
        <authorList>
            <person name="Rey-Velasco X."/>
        </authorList>
    </citation>
    <scope>NUCLEOTIDE SEQUENCE [LARGE SCALE GENOMIC DNA]</scope>
    <source>
        <strain evidence="8 9">W345</strain>
    </source>
</reference>
<evidence type="ECO:0000313" key="9">
    <source>
        <dbReference type="Proteomes" id="UP001254608"/>
    </source>
</evidence>
<dbReference type="EC" id="4.1.2.25" evidence="6"/>
<dbReference type="InterPro" id="IPR006157">
    <property type="entry name" value="FolB_dom"/>
</dbReference>
<evidence type="ECO:0000256" key="2">
    <source>
        <dbReference type="ARBA" id="ARBA00005013"/>
    </source>
</evidence>